<evidence type="ECO:0000313" key="1">
    <source>
        <dbReference type="EMBL" id="QUJ76943.1"/>
    </source>
</evidence>
<dbReference type="EMBL" id="CP073581">
    <property type="protein sequence ID" value="QUJ76943.1"/>
    <property type="molecule type" value="Genomic_DNA"/>
</dbReference>
<dbReference type="SUPFAM" id="SSF110087">
    <property type="entry name" value="DR1885-like metal-binding protein"/>
    <property type="match status" value="1"/>
</dbReference>
<dbReference type="Gene3D" id="2.60.40.1890">
    <property type="entry name" value="PCu(A)C copper chaperone"/>
    <property type="match status" value="1"/>
</dbReference>
<sequence length="120" mass="12152">MASRNVIVAATTLIGLLAVIMAVVSVKLSPLDQSDAGFIVEAPYLRSSMPSAQTAAAFLTLTNQTGTDDRLIGAASPIASAVALHRHSEDGAGVMRMSQIAGGSTCRTGGATSLPARAII</sequence>
<protein>
    <submittedName>
        <fullName evidence="1">Copper chaperone PCu(A)C</fullName>
    </submittedName>
</protein>
<dbReference type="InterPro" id="IPR007410">
    <property type="entry name" value="LpqE-like"/>
</dbReference>
<name>A0A975JEF8_9RHOB</name>
<evidence type="ECO:0000313" key="2">
    <source>
        <dbReference type="Proteomes" id="UP000683291"/>
    </source>
</evidence>
<dbReference type="PANTHER" id="PTHR36302">
    <property type="entry name" value="BLR7088 PROTEIN"/>
    <property type="match status" value="1"/>
</dbReference>
<keyword evidence="2" id="KW-1185">Reference proteome</keyword>
<dbReference type="InterPro" id="IPR036182">
    <property type="entry name" value="PCuAC_sf"/>
</dbReference>
<organism evidence="1 2">
    <name type="scientific">Sulfitobacter albidus</name>
    <dbReference type="NCBI Taxonomy" id="2829501"/>
    <lineage>
        <taxon>Bacteria</taxon>
        <taxon>Pseudomonadati</taxon>
        <taxon>Pseudomonadota</taxon>
        <taxon>Alphaproteobacteria</taxon>
        <taxon>Rhodobacterales</taxon>
        <taxon>Roseobacteraceae</taxon>
        <taxon>Sulfitobacter</taxon>
    </lineage>
</organism>
<dbReference type="Pfam" id="PF04314">
    <property type="entry name" value="PCuAC"/>
    <property type="match status" value="1"/>
</dbReference>
<dbReference type="KEGG" id="sual:KDD17_02505"/>
<accession>A0A975JEF8</accession>
<dbReference type="InterPro" id="IPR058248">
    <property type="entry name" value="Lxx211020-like"/>
</dbReference>
<reference evidence="1" key="1">
    <citation type="submission" date="2021-04" db="EMBL/GenBank/DDBJ databases">
        <title>Complete genome sequence for Sulfitobacter sp. strain JK7-1.</title>
        <authorList>
            <person name="Park S.-J."/>
        </authorList>
    </citation>
    <scope>NUCLEOTIDE SEQUENCE</scope>
    <source>
        <strain evidence="1">JK7-1</strain>
    </source>
</reference>
<dbReference type="AlphaFoldDB" id="A0A975JEF8"/>
<dbReference type="PANTHER" id="PTHR36302:SF1">
    <property type="entry name" value="COPPER CHAPERONE PCU(A)C"/>
    <property type="match status" value="1"/>
</dbReference>
<proteinExistence type="predicted"/>
<dbReference type="Proteomes" id="UP000683291">
    <property type="component" value="Chromosome 1"/>
</dbReference>
<gene>
    <name evidence="1" type="ORF">KDD17_02505</name>
</gene>